<name>A0ABV0U423_9TELE</name>
<dbReference type="InterPro" id="IPR036179">
    <property type="entry name" value="Ig-like_dom_sf"/>
</dbReference>
<gene>
    <name evidence="2" type="ORF">ILYODFUR_037918</name>
</gene>
<dbReference type="InterPro" id="IPR013106">
    <property type="entry name" value="Ig_V-set"/>
</dbReference>
<dbReference type="Pfam" id="PF07686">
    <property type="entry name" value="V-set"/>
    <property type="match status" value="1"/>
</dbReference>
<keyword evidence="3" id="KW-1185">Reference proteome</keyword>
<dbReference type="SUPFAM" id="SSF48726">
    <property type="entry name" value="Immunoglobulin"/>
    <property type="match status" value="1"/>
</dbReference>
<dbReference type="Proteomes" id="UP001482620">
    <property type="component" value="Unassembled WGS sequence"/>
</dbReference>
<evidence type="ECO:0000259" key="1">
    <source>
        <dbReference type="PROSITE" id="PS50835"/>
    </source>
</evidence>
<reference evidence="2 3" key="1">
    <citation type="submission" date="2021-06" db="EMBL/GenBank/DDBJ databases">
        <authorList>
            <person name="Palmer J.M."/>
        </authorList>
    </citation>
    <scope>NUCLEOTIDE SEQUENCE [LARGE SCALE GENOMIC DNA]</scope>
    <source>
        <strain evidence="3">if_2019</strain>
        <tissue evidence="2">Muscle</tissue>
    </source>
</reference>
<dbReference type="Gene3D" id="2.60.40.10">
    <property type="entry name" value="Immunoglobulins"/>
    <property type="match status" value="1"/>
</dbReference>
<feature type="domain" description="Ig-like" evidence="1">
    <location>
        <begin position="13"/>
        <end position="128"/>
    </location>
</feature>
<evidence type="ECO:0000313" key="3">
    <source>
        <dbReference type="Proteomes" id="UP001482620"/>
    </source>
</evidence>
<feature type="non-terminal residue" evidence="2">
    <location>
        <position position="131"/>
    </location>
</feature>
<comment type="caution">
    <text evidence="2">The sequence shown here is derived from an EMBL/GenBank/DDBJ whole genome shotgun (WGS) entry which is preliminary data.</text>
</comment>
<sequence>MYVNYWTQKLNIPDLLFVISSAAAAQQRFDVVRDGDEVTLPAECFRNMMQTCEETTWLFTGQRNTTETLFENGKFNQAARTKPDRLNVIANCSLVIKKVSVEDVGLYTCRQFDASGNKQGSDSDVYLSVVN</sequence>
<dbReference type="PANTHER" id="PTHR11422:SF5">
    <property type="entry name" value="DIVERSE IMMUNOGLOBULIN DOMAIN-CONTAINING PROTEIN 1.1 ISOFORM X1-RELATED"/>
    <property type="match status" value="1"/>
</dbReference>
<dbReference type="InterPro" id="IPR013783">
    <property type="entry name" value="Ig-like_fold"/>
</dbReference>
<dbReference type="EMBL" id="JAHRIQ010055148">
    <property type="protein sequence ID" value="MEQ2238888.1"/>
    <property type="molecule type" value="Genomic_DNA"/>
</dbReference>
<dbReference type="InterPro" id="IPR003599">
    <property type="entry name" value="Ig_sub"/>
</dbReference>
<proteinExistence type="predicted"/>
<protein>
    <recommendedName>
        <fullName evidence="1">Ig-like domain-containing protein</fullName>
    </recommendedName>
</protein>
<evidence type="ECO:0000313" key="2">
    <source>
        <dbReference type="EMBL" id="MEQ2238888.1"/>
    </source>
</evidence>
<organism evidence="2 3">
    <name type="scientific">Ilyodon furcidens</name>
    <name type="common">goldbreast splitfin</name>
    <dbReference type="NCBI Taxonomy" id="33524"/>
    <lineage>
        <taxon>Eukaryota</taxon>
        <taxon>Metazoa</taxon>
        <taxon>Chordata</taxon>
        <taxon>Craniata</taxon>
        <taxon>Vertebrata</taxon>
        <taxon>Euteleostomi</taxon>
        <taxon>Actinopterygii</taxon>
        <taxon>Neopterygii</taxon>
        <taxon>Teleostei</taxon>
        <taxon>Neoteleostei</taxon>
        <taxon>Acanthomorphata</taxon>
        <taxon>Ovalentaria</taxon>
        <taxon>Atherinomorphae</taxon>
        <taxon>Cyprinodontiformes</taxon>
        <taxon>Goodeidae</taxon>
        <taxon>Ilyodon</taxon>
    </lineage>
</organism>
<dbReference type="PROSITE" id="PS50835">
    <property type="entry name" value="IG_LIKE"/>
    <property type="match status" value="1"/>
</dbReference>
<accession>A0ABV0U423</accession>
<dbReference type="InterPro" id="IPR007110">
    <property type="entry name" value="Ig-like_dom"/>
</dbReference>
<dbReference type="PANTHER" id="PTHR11422">
    <property type="entry name" value="T-CELL SURFACE GLYCOPROTEIN CD4"/>
    <property type="match status" value="1"/>
</dbReference>
<dbReference type="SMART" id="SM00409">
    <property type="entry name" value="IG"/>
    <property type="match status" value="1"/>
</dbReference>